<dbReference type="AlphaFoldDB" id="A0A8D2MB14"/>
<reference evidence="1" key="2">
    <citation type="submission" date="2025-09" db="UniProtKB">
        <authorList>
            <consortium name="Ensembl"/>
        </authorList>
    </citation>
    <scope>IDENTIFICATION</scope>
</reference>
<reference evidence="1" key="1">
    <citation type="submission" date="2025-08" db="UniProtKB">
        <authorList>
            <consortium name="Ensembl"/>
        </authorList>
    </citation>
    <scope>IDENTIFICATION</scope>
</reference>
<protein>
    <submittedName>
        <fullName evidence="1">Uncharacterized protein</fullName>
    </submittedName>
</protein>
<accession>A0A8D2MB14</accession>
<evidence type="ECO:0000313" key="1">
    <source>
        <dbReference type="Ensembl" id="ENSZALP00000005893.1"/>
    </source>
</evidence>
<dbReference type="Ensembl" id="ENSZALT00000008700.1">
    <property type="protein sequence ID" value="ENSZALP00000005893.1"/>
    <property type="gene ID" value="ENSZALG00000005460.1"/>
</dbReference>
<sequence>MSPSSVPFQHLWAKPNVFCLRQTGRLSASSMKEEFLLLSKASHSFITTCCWEYTTADLKKPWRCLRIRAAAQTRDKVNDLALQMTEFITLEDLE</sequence>
<dbReference type="Proteomes" id="UP000694413">
    <property type="component" value="Unassembled WGS sequence"/>
</dbReference>
<name>A0A8D2MB14_ZONAL</name>
<evidence type="ECO:0000313" key="2">
    <source>
        <dbReference type="Proteomes" id="UP000694413"/>
    </source>
</evidence>
<proteinExistence type="predicted"/>
<keyword evidence="2" id="KW-1185">Reference proteome</keyword>
<organism evidence="1 2">
    <name type="scientific">Zonotrichia albicollis</name>
    <name type="common">White-throated sparrow</name>
    <name type="synonym">Fringilla albicollis</name>
    <dbReference type="NCBI Taxonomy" id="44394"/>
    <lineage>
        <taxon>Eukaryota</taxon>
        <taxon>Metazoa</taxon>
        <taxon>Chordata</taxon>
        <taxon>Craniata</taxon>
        <taxon>Vertebrata</taxon>
        <taxon>Euteleostomi</taxon>
        <taxon>Archelosauria</taxon>
        <taxon>Archosauria</taxon>
        <taxon>Dinosauria</taxon>
        <taxon>Saurischia</taxon>
        <taxon>Theropoda</taxon>
        <taxon>Coelurosauria</taxon>
        <taxon>Aves</taxon>
        <taxon>Neognathae</taxon>
        <taxon>Neoaves</taxon>
        <taxon>Telluraves</taxon>
        <taxon>Australaves</taxon>
        <taxon>Passeriformes</taxon>
        <taxon>Passerellidae</taxon>
        <taxon>Zonotrichia</taxon>
    </lineage>
</organism>